<evidence type="ECO:0000313" key="2">
    <source>
        <dbReference type="EMBL" id="TWR89076.1"/>
    </source>
</evidence>
<protein>
    <submittedName>
        <fullName evidence="1">TIGR02647 family protein</fullName>
    </submittedName>
</protein>
<dbReference type="NCBIfam" id="TIGR02647">
    <property type="entry name" value="DNA"/>
    <property type="match status" value="1"/>
</dbReference>
<dbReference type="RefSeq" id="WP_122786292.1">
    <property type="nucleotide sequence ID" value="NZ_VFIO01000004.1"/>
</dbReference>
<dbReference type="AlphaFoldDB" id="A0A5C5PUI1"/>
<accession>A0A5C5PUI1</accession>
<gene>
    <name evidence="1" type="ORF">FJD37_16320</name>
    <name evidence="2" type="ORF">FJD38_12480</name>
</gene>
<dbReference type="EMBL" id="VFIO01000004">
    <property type="protein sequence ID" value="TWR89076.1"/>
    <property type="molecule type" value="Genomic_DNA"/>
</dbReference>
<name>A0A5C5PUI1_9PSED</name>
<dbReference type="EMBL" id="VFIP01000033">
    <property type="protein sequence ID" value="TWR87626.1"/>
    <property type="molecule type" value="Genomic_DNA"/>
</dbReference>
<evidence type="ECO:0000313" key="1">
    <source>
        <dbReference type="EMBL" id="TWR87626.1"/>
    </source>
</evidence>
<dbReference type="OrthoDB" id="5600572at2"/>
<keyword evidence="4" id="KW-1185">Reference proteome</keyword>
<dbReference type="Proteomes" id="UP000318428">
    <property type="component" value="Unassembled WGS sequence"/>
</dbReference>
<evidence type="ECO:0000313" key="3">
    <source>
        <dbReference type="Proteomes" id="UP000317901"/>
    </source>
</evidence>
<sequence>MSFTPEMVAEMKVLALFDLNSTQEGLKVHHTADPALIEAAKRLYDKDLITQTDGGYLTSLGRDSVENVKTLLSILTTETFVKVPLKELA</sequence>
<dbReference type="Proteomes" id="UP000317901">
    <property type="component" value="Unassembled WGS sequence"/>
</dbReference>
<evidence type="ECO:0000313" key="4">
    <source>
        <dbReference type="Proteomes" id="UP000318428"/>
    </source>
</evidence>
<organism evidence="1 3">
    <name type="scientific">Pseudomonas saxonica</name>
    <dbReference type="NCBI Taxonomy" id="2600598"/>
    <lineage>
        <taxon>Bacteria</taxon>
        <taxon>Pseudomonadati</taxon>
        <taxon>Pseudomonadota</taxon>
        <taxon>Gammaproteobacteria</taxon>
        <taxon>Pseudomonadales</taxon>
        <taxon>Pseudomonadaceae</taxon>
        <taxon>Pseudomonas</taxon>
    </lineage>
</organism>
<dbReference type="Pfam" id="PF18918">
    <property type="entry name" value="DUF5669"/>
    <property type="match status" value="1"/>
</dbReference>
<reference evidence="3 4" key="1">
    <citation type="submission" date="2019-06" db="EMBL/GenBank/DDBJ databases">
        <title>Pseudomonas bimorpha sp. nov. isolated from bovine raw milk and skim milk concentrate.</title>
        <authorList>
            <person name="Hofmann K."/>
            <person name="Huptas C."/>
            <person name="Doll E."/>
            <person name="Scherer S."/>
            <person name="Wenning M."/>
        </authorList>
    </citation>
    <scope>NUCLEOTIDE SEQUENCE [LARGE SCALE GENOMIC DNA]</scope>
    <source>
        <strain evidence="2 4">DSM 108989</strain>
        <strain evidence="1 3">DSM 108990</strain>
    </source>
</reference>
<proteinExistence type="predicted"/>
<dbReference type="InterPro" id="IPR013468">
    <property type="entry name" value="CHP02647"/>
</dbReference>
<comment type="caution">
    <text evidence="1">The sequence shown here is derived from an EMBL/GenBank/DDBJ whole genome shotgun (WGS) entry which is preliminary data.</text>
</comment>